<dbReference type="Pfam" id="PF13302">
    <property type="entry name" value="Acetyltransf_3"/>
    <property type="match status" value="1"/>
</dbReference>
<dbReference type="PANTHER" id="PTHR43792:SF1">
    <property type="entry name" value="N-ACETYLTRANSFERASE DOMAIN-CONTAINING PROTEIN"/>
    <property type="match status" value="1"/>
</dbReference>
<organism evidence="2 3">
    <name type="scientific">Tritonibacter aquimaris</name>
    <dbReference type="NCBI Taxonomy" id="2663379"/>
    <lineage>
        <taxon>Bacteria</taxon>
        <taxon>Pseudomonadati</taxon>
        <taxon>Pseudomonadota</taxon>
        <taxon>Alphaproteobacteria</taxon>
        <taxon>Rhodobacterales</taxon>
        <taxon>Paracoccaceae</taxon>
        <taxon>Tritonibacter</taxon>
    </lineage>
</organism>
<dbReference type="EMBL" id="WIXK01000002">
    <property type="protein sequence ID" value="MQY42136.1"/>
    <property type="molecule type" value="Genomic_DNA"/>
</dbReference>
<proteinExistence type="predicted"/>
<dbReference type="InterPro" id="IPR000182">
    <property type="entry name" value="GNAT_dom"/>
</dbReference>
<evidence type="ECO:0000313" key="2">
    <source>
        <dbReference type="EMBL" id="MQY42136.1"/>
    </source>
</evidence>
<dbReference type="GO" id="GO:0016747">
    <property type="term" value="F:acyltransferase activity, transferring groups other than amino-acyl groups"/>
    <property type="evidence" value="ECO:0007669"/>
    <property type="project" value="InterPro"/>
</dbReference>
<dbReference type="Gene3D" id="3.40.630.30">
    <property type="match status" value="1"/>
</dbReference>
<feature type="domain" description="N-acetyltransferase" evidence="1">
    <location>
        <begin position="12"/>
        <end position="146"/>
    </location>
</feature>
<sequence>MIQAPAIITTARLTLRKPQAGDLPAYEAYCASDRARFVGGPFNAVSAFNKFAAIIGHWTLRGFGRYVIEHGGAPIGHVGPMAMDRNEPPEMTWTLWSDEAEGQGFALEAARAVAQHFLIDAHWPEFIIRIEAENRKSRALAEGLGANLSDAAAPEWLPNAVTYMLREVSE</sequence>
<gene>
    <name evidence="2" type="ORF">GG681_05750</name>
</gene>
<name>A0A844AY83_9RHOB</name>
<accession>A0A844AY83</accession>
<dbReference type="RefSeq" id="WP_153545993.1">
    <property type="nucleotide sequence ID" value="NZ_WIXK01000002.1"/>
</dbReference>
<dbReference type="InterPro" id="IPR051531">
    <property type="entry name" value="N-acetyltransferase"/>
</dbReference>
<dbReference type="PANTHER" id="PTHR43792">
    <property type="entry name" value="GNAT FAMILY, PUTATIVE (AFU_ORTHOLOGUE AFUA_3G00765)-RELATED-RELATED"/>
    <property type="match status" value="1"/>
</dbReference>
<comment type="caution">
    <text evidence="2">The sequence shown here is derived from an EMBL/GenBank/DDBJ whole genome shotgun (WGS) entry which is preliminary data.</text>
</comment>
<keyword evidence="3" id="KW-1185">Reference proteome</keyword>
<reference evidence="2 3" key="1">
    <citation type="submission" date="2019-10" db="EMBL/GenBank/DDBJ databases">
        <title>Epibacterium sp. nov., isolated from seawater.</title>
        <authorList>
            <person name="Zhang X."/>
            <person name="Li N."/>
        </authorList>
    </citation>
    <scope>NUCLEOTIDE SEQUENCE [LARGE SCALE GENOMIC DNA]</scope>
    <source>
        <strain evidence="2 3">SM1969</strain>
    </source>
</reference>
<evidence type="ECO:0000259" key="1">
    <source>
        <dbReference type="Pfam" id="PF13302"/>
    </source>
</evidence>
<dbReference type="SUPFAM" id="SSF55729">
    <property type="entry name" value="Acyl-CoA N-acyltransferases (Nat)"/>
    <property type="match status" value="1"/>
</dbReference>
<dbReference type="Proteomes" id="UP000436694">
    <property type="component" value="Unassembled WGS sequence"/>
</dbReference>
<keyword evidence="2" id="KW-0808">Transferase</keyword>
<dbReference type="InterPro" id="IPR016181">
    <property type="entry name" value="Acyl_CoA_acyltransferase"/>
</dbReference>
<evidence type="ECO:0000313" key="3">
    <source>
        <dbReference type="Proteomes" id="UP000436694"/>
    </source>
</evidence>
<dbReference type="AlphaFoldDB" id="A0A844AY83"/>
<protein>
    <submittedName>
        <fullName evidence="2">GNAT family N-acetyltransferase</fullName>
    </submittedName>
</protein>